<dbReference type="EMBL" id="JBAMIC010003696">
    <property type="protein sequence ID" value="KAK7088899.1"/>
    <property type="molecule type" value="Genomic_DNA"/>
</dbReference>
<dbReference type="InterPro" id="IPR001304">
    <property type="entry name" value="C-type_lectin-like"/>
</dbReference>
<accession>A0AAN9ALG7</accession>
<reference evidence="3 4" key="1">
    <citation type="submission" date="2024-02" db="EMBL/GenBank/DDBJ databases">
        <title>Chromosome-scale genome assembly of the rough periwinkle Littorina saxatilis.</title>
        <authorList>
            <person name="De Jode A."/>
            <person name="Faria R."/>
            <person name="Formenti G."/>
            <person name="Sims Y."/>
            <person name="Smith T.P."/>
            <person name="Tracey A."/>
            <person name="Wood J.M.D."/>
            <person name="Zagrodzka Z.B."/>
            <person name="Johannesson K."/>
            <person name="Butlin R.K."/>
            <person name="Leder E.H."/>
        </authorList>
    </citation>
    <scope>NUCLEOTIDE SEQUENCE [LARGE SCALE GENOMIC DNA]</scope>
    <source>
        <strain evidence="3">Snail1</strain>
        <tissue evidence="3">Muscle</tissue>
    </source>
</reference>
<dbReference type="InterPro" id="IPR016187">
    <property type="entry name" value="CTDL_fold"/>
</dbReference>
<dbReference type="SUPFAM" id="SSF56436">
    <property type="entry name" value="C-type lectin-like"/>
    <property type="match status" value="1"/>
</dbReference>
<protein>
    <recommendedName>
        <fullName evidence="2">C-type lectin domain-containing protein</fullName>
    </recommendedName>
</protein>
<dbReference type="AlphaFoldDB" id="A0AAN9ALG7"/>
<gene>
    <name evidence="3" type="ORF">V1264_024308</name>
</gene>
<dbReference type="Pfam" id="PF00059">
    <property type="entry name" value="Lectin_C"/>
    <property type="match status" value="1"/>
</dbReference>
<dbReference type="Proteomes" id="UP001374579">
    <property type="component" value="Unassembled WGS sequence"/>
</dbReference>
<dbReference type="Gene3D" id="3.10.100.10">
    <property type="entry name" value="Mannose-Binding Protein A, subunit A"/>
    <property type="match status" value="1"/>
</dbReference>
<evidence type="ECO:0000313" key="3">
    <source>
        <dbReference type="EMBL" id="KAK7088899.1"/>
    </source>
</evidence>
<keyword evidence="4" id="KW-1185">Reference proteome</keyword>
<keyword evidence="1" id="KW-0732">Signal</keyword>
<evidence type="ECO:0000259" key="2">
    <source>
        <dbReference type="PROSITE" id="PS50041"/>
    </source>
</evidence>
<feature type="signal peptide" evidence="1">
    <location>
        <begin position="1"/>
        <end position="18"/>
    </location>
</feature>
<dbReference type="PANTHER" id="PTHR22803">
    <property type="entry name" value="MANNOSE, PHOSPHOLIPASE, LECTIN RECEPTOR RELATED"/>
    <property type="match status" value="1"/>
</dbReference>
<dbReference type="SMART" id="SM00034">
    <property type="entry name" value="CLECT"/>
    <property type="match status" value="1"/>
</dbReference>
<feature type="chain" id="PRO_5042975714" description="C-type lectin domain-containing protein" evidence="1">
    <location>
        <begin position="19"/>
        <end position="168"/>
    </location>
</feature>
<dbReference type="PROSITE" id="PS50041">
    <property type="entry name" value="C_TYPE_LECTIN_2"/>
    <property type="match status" value="1"/>
</dbReference>
<feature type="domain" description="C-type lectin" evidence="2">
    <location>
        <begin position="32"/>
        <end position="146"/>
    </location>
</feature>
<dbReference type="InterPro" id="IPR050111">
    <property type="entry name" value="C-type_lectin/snaclec_domain"/>
</dbReference>
<sequence length="168" mass="18517">MASARLVVFIVSATAALAAEAPQRCPNEWVYFQNSCYAFMDVGVSWGAAETYCHILNPESKMLEVQTKAENDFIAAQINARDGIREVWQGVNDLLREGHWVFNSNGQEAASINWHAGHPNTHIGNGEDCVMIDASGSWNDMLCEYQSVYTFLPSPVCELDAPDDSLIG</sequence>
<name>A0AAN9ALG7_9CAEN</name>
<proteinExistence type="predicted"/>
<evidence type="ECO:0000256" key="1">
    <source>
        <dbReference type="SAM" id="SignalP"/>
    </source>
</evidence>
<evidence type="ECO:0000313" key="4">
    <source>
        <dbReference type="Proteomes" id="UP001374579"/>
    </source>
</evidence>
<comment type="caution">
    <text evidence="3">The sequence shown here is derived from an EMBL/GenBank/DDBJ whole genome shotgun (WGS) entry which is preliminary data.</text>
</comment>
<dbReference type="InterPro" id="IPR016186">
    <property type="entry name" value="C-type_lectin-like/link_sf"/>
</dbReference>
<organism evidence="3 4">
    <name type="scientific">Littorina saxatilis</name>
    <dbReference type="NCBI Taxonomy" id="31220"/>
    <lineage>
        <taxon>Eukaryota</taxon>
        <taxon>Metazoa</taxon>
        <taxon>Spiralia</taxon>
        <taxon>Lophotrochozoa</taxon>
        <taxon>Mollusca</taxon>
        <taxon>Gastropoda</taxon>
        <taxon>Caenogastropoda</taxon>
        <taxon>Littorinimorpha</taxon>
        <taxon>Littorinoidea</taxon>
        <taxon>Littorinidae</taxon>
        <taxon>Littorina</taxon>
    </lineage>
</organism>